<feature type="coiled-coil region" evidence="1">
    <location>
        <begin position="100"/>
        <end position="134"/>
    </location>
</feature>
<dbReference type="Proteomes" id="UP001500420">
    <property type="component" value="Unassembled WGS sequence"/>
</dbReference>
<feature type="compositionally biased region" description="Gly residues" evidence="2">
    <location>
        <begin position="270"/>
        <end position="280"/>
    </location>
</feature>
<evidence type="ECO:0000313" key="4">
    <source>
        <dbReference type="Proteomes" id="UP001500420"/>
    </source>
</evidence>
<feature type="compositionally biased region" description="Low complexity" evidence="2">
    <location>
        <begin position="234"/>
        <end position="255"/>
    </location>
</feature>
<keyword evidence="1" id="KW-0175">Coiled coil</keyword>
<dbReference type="RefSeq" id="WP_343773780.1">
    <property type="nucleotide sequence ID" value="NZ_BAAADV010000003.1"/>
</dbReference>
<feature type="compositionally biased region" description="Basic and acidic residues" evidence="2">
    <location>
        <begin position="203"/>
        <end position="214"/>
    </location>
</feature>
<evidence type="ECO:0000256" key="2">
    <source>
        <dbReference type="SAM" id="MobiDB-lite"/>
    </source>
</evidence>
<organism evidence="3 4">
    <name type="scientific">Natronoarchaeum mannanilyticum</name>
    <dbReference type="NCBI Taxonomy" id="926360"/>
    <lineage>
        <taxon>Archaea</taxon>
        <taxon>Methanobacteriati</taxon>
        <taxon>Methanobacteriota</taxon>
        <taxon>Stenosarchaea group</taxon>
        <taxon>Halobacteria</taxon>
        <taxon>Halobacteriales</taxon>
        <taxon>Natronoarchaeaceae</taxon>
    </lineage>
</organism>
<accession>A0AAV3TA78</accession>
<gene>
    <name evidence="3" type="ORF">GCM10009020_19200</name>
</gene>
<feature type="compositionally biased region" description="Polar residues" evidence="2">
    <location>
        <begin position="55"/>
        <end position="66"/>
    </location>
</feature>
<dbReference type="AlphaFoldDB" id="A0AAV3TA78"/>
<feature type="region of interest" description="Disordered" evidence="2">
    <location>
        <begin position="35"/>
        <end position="66"/>
    </location>
</feature>
<keyword evidence="4" id="KW-1185">Reference proteome</keyword>
<evidence type="ECO:0000256" key="1">
    <source>
        <dbReference type="SAM" id="Coils"/>
    </source>
</evidence>
<protein>
    <submittedName>
        <fullName evidence="3">Uncharacterized protein</fullName>
    </submittedName>
</protein>
<sequence>MSSFRAVVFAAMVVLGTVLAVPFAGAFALTDATTLDAQDGGTNGTDGNVTEGNATDGNGTDTPSVGAQVSSFMQTSATNATSEVESGMFEAEYERADNKSAVVEKRTVRIERQIERLRERKQDLAEREGKLNDVAYTARMSRIVGEIESLERQINGTAAKAERTGVDTNQFDRMRANVSELRGPKVQAAADAIPGRGPPADRGPGERGPPDDRGGPPADAGANSDDRGNGPPDAGASDNASAGNGATAGSESNAGSDGGGLPGNDRGPSDDGGPGDGAPGNSGDAPGKSGTDATDNSGEAAENNAAGPSNGGGPNNAGGPGESRPDVTLVR</sequence>
<feature type="compositionally biased region" description="Low complexity" evidence="2">
    <location>
        <begin position="296"/>
        <end position="308"/>
    </location>
</feature>
<comment type="caution">
    <text evidence="3">The sequence shown here is derived from an EMBL/GenBank/DDBJ whole genome shotgun (WGS) entry which is preliminary data.</text>
</comment>
<proteinExistence type="predicted"/>
<reference evidence="3 4" key="1">
    <citation type="journal article" date="2019" name="Int. J. Syst. Evol. Microbiol.">
        <title>The Global Catalogue of Microorganisms (GCM) 10K type strain sequencing project: providing services to taxonomists for standard genome sequencing and annotation.</title>
        <authorList>
            <consortium name="The Broad Institute Genomics Platform"/>
            <consortium name="The Broad Institute Genome Sequencing Center for Infectious Disease"/>
            <person name="Wu L."/>
            <person name="Ma J."/>
        </authorList>
    </citation>
    <scope>NUCLEOTIDE SEQUENCE [LARGE SCALE GENOMIC DNA]</scope>
    <source>
        <strain evidence="3 4">JCM 16328</strain>
    </source>
</reference>
<feature type="region of interest" description="Disordered" evidence="2">
    <location>
        <begin position="178"/>
        <end position="331"/>
    </location>
</feature>
<evidence type="ECO:0000313" key="3">
    <source>
        <dbReference type="EMBL" id="GAA0672610.1"/>
    </source>
</evidence>
<feature type="compositionally biased region" description="Gly residues" evidence="2">
    <location>
        <begin position="309"/>
        <end position="321"/>
    </location>
</feature>
<dbReference type="EMBL" id="BAAADV010000003">
    <property type="protein sequence ID" value="GAA0672610.1"/>
    <property type="molecule type" value="Genomic_DNA"/>
</dbReference>
<feature type="compositionally biased region" description="Low complexity" evidence="2">
    <location>
        <begin position="35"/>
        <end position="53"/>
    </location>
</feature>
<name>A0AAV3TA78_9EURY</name>